<dbReference type="EMBL" id="JAGFWR010000010">
    <property type="protein sequence ID" value="MBO4162851.1"/>
    <property type="molecule type" value="Genomic_DNA"/>
</dbReference>
<evidence type="ECO:0008006" key="4">
    <source>
        <dbReference type="Google" id="ProtNLM"/>
    </source>
</evidence>
<proteinExistence type="predicted"/>
<evidence type="ECO:0000256" key="1">
    <source>
        <dbReference type="SAM" id="SignalP"/>
    </source>
</evidence>
<keyword evidence="1" id="KW-0732">Signal</keyword>
<sequence length="167" mass="17660">MSAIAVLPLPVVALQAPALAGPQGCPAEGENPLYTFTNISKSTRPTDVYSAYITGPGTISYSENETANVAATASATVSAEAGVVFAKASTSIGVSVTAGRSWTAGFSYALEVPSGQRRRMRLFQESRSFVVKKQTWNVAQCKFLTNYSGASANAPRTARVDEWKLES</sequence>
<dbReference type="Proteomes" id="UP000671399">
    <property type="component" value="Unassembled WGS sequence"/>
</dbReference>
<reference evidence="2 3" key="1">
    <citation type="submission" date="2021-03" db="EMBL/GenBank/DDBJ databases">
        <authorList>
            <person name="Lee D.-H."/>
        </authorList>
    </citation>
    <scope>NUCLEOTIDE SEQUENCE [LARGE SCALE GENOMIC DNA]</scope>
    <source>
        <strain evidence="2 3">MMS20-R2-23</strain>
    </source>
</reference>
<dbReference type="InterPro" id="IPR028988">
    <property type="entry name" value="CEL-III_C_sf"/>
</dbReference>
<feature type="signal peptide" evidence="1">
    <location>
        <begin position="1"/>
        <end position="20"/>
    </location>
</feature>
<dbReference type="RefSeq" id="WP_208568431.1">
    <property type="nucleotide sequence ID" value="NZ_JAGFWR010000010.1"/>
</dbReference>
<gene>
    <name evidence="2" type="ORF">JQN83_18820</name>
</gene>
<name>A0ABS3VB59_9ACTN</name>
<comment type="caution">
    <text evidence="2">The sequence shown here is derived from an EMBL/GenBank/DDBJ whole genome shotgun (WGS) entry which is preliminary data.</text>
</comment>
<protein>
    <recommendedName>
        <fullName evidence="4">CBM-cenC domain-containing protein</fullName>
    </recommendedName>
</protein>
<accession>A0ABS3VB59</accession>
<feature type="chain" id="PRO_5045835451" description="CBM-cenC domain-containing protein" evidence="1">
    <location>
        <begin position="21"/>
        <end position="167"/>
    </location>
</feature>
<dbReference type="SUPFAM" id="SSF111265">
    <property type="entry name" value="Hemolytic lectin CEL-III, C-terminal domain"/>
    <property type="match status" value="1"/>
</dbReference>
<organism evidence="2 3">
    <name type="scientific">Micromonospora antibiotica</name>
    <dbReference type="NCBI Taxonomy" id="2807623"/>
    <lineage>
        <taxon>Bacteria</taxon>
        <taxon>Bacillati</taxon>
        <taxon>Actinomycetota</taxon>
        <taxon>Actinomycetes</taxon>
        <taxon>Micromonosporales</taxon>
        <taxon>Micromonosporaceae</taxon>
        <taxon>Micromonospora</taxon>
    </lineage>
</organism>
<dbReference type="Gene3D" id="3.30.1750.10">
    <property type="entry name" value="Hemolytic lectin CEL-III, C-terminal domain"/>
    <property type="match status" value="1"/>
</dbReference>
<evidence type="ECO:0000313" key="3">
    <source>
        <dbReference type="Proteomes" id="UP000671399"/>
    </source>
</evidence>
<keyword evidence="3" id="KW-1185">Reference proteome</keyword>
<evidence type="ECO:0000313" key="2">
    <source>
        <dbReference type="EMBL" id="MBO4162851.1"/>
    </source>
</evidence>